<accession>A0ABQ9X9R0</accession>
<proteinExistence type="inferred from homology"/>
<dbReference type="CDD" id="cd08774">
    <property type="entry name" value="14-3-3"/>
    <property type="match status" value="1"/>
</dbReference>
<dbReference type="PIRSF" id="PIRSF000868">
    <property type="entry name" value="14-3-3"/>
    <property type="match status" value="1"/>
</dbReference>
<sequence length="226" mass="26113">MIDYSIRLVRLRIKLTREERNLVSVTFRNVVGMRRASLRTLYTIEKAELDKENIKEVKIVRKAIEEATNELTDYCTTIIHLVDDDIMKNDQSLETQVFVMKMKADYYRYLAEAYRGSKHAEYSRKSLSSYEEAMEQAKALSVASPLSLSVTLNYCVFQYEVLNDVTTALTVARRTFDSATSELDTLSEESYHDANLVIQILRTNITLWSSAPDEHQEQDNNNSKID</sequence>
<dbReference type="InterPro" id="IPR000308">
    <property type="entry name" value="14-3-3"/>
</dbReference>
<evidence type="ECO:0000256" key="1">
    <source>
        <dbReference type="ARBA" id="ARBA00006141"/>
    </source>
</evidence>
<dbReference type="Proteomes" id="UP001281761">
    <property type="component" value="Unassembled WGS sequence"/>
</dbReference>
<dbReference type="Pfam" id="PF00244">
    <property type="entry name" value="14-3-3"/>
    <property type="match status" value="1"/>
</dbReference>
<dbReference type="PANTHER" id="PTHR18860">
    <property type="entry name" value="14-3-3 PROTEIN"/>
    <property type="match status" value="1"/>
</dbReference>
<dbReference type="SMART" id="SM00101">
    <property type="entry name" value="14_3_3"/>
    <property type="match status" value="1"/>
</dbReference>
<keyword evidence="4" id="KW-1185">Reference proteome</keyword>
<name>A0ABQ9X9R0_9EUKA</name>
<dbReference type="InterPro" id="IPR036815">
    <property type="entry name" value="14-3-3_dom_sf"/>
</dbReference>
<evidence type="ECO:0000313" key="4">
    <source>
        <dbReference type="Proteomes" id="UP001281761"/>
    </source>
</evidence>
<protein>
    <submittedName>
        <fullName evidence="3">14-3-3 protein</fullName>
    </submittedName>
</protein>
<gene>
    <name evidence="3" type="ORF">BLNAU_15762</name>
</gene>
<evidence type="ECO:0000313" key="3">
    <source>
        <dbReference type="EMBL" id="KAK2949281.1"/>
    </source>
</evidence>
<comment type="similarity">
    <text evidence="1">Belongs to the 14-3-3 family.</text>
</comment>
<dbReference type="PRINTS" id="PR00305">
    <property type="entry name" value="1433ZETA"/>
</dbReference>
<dbReference type="InterPro" id="IPR023410">
    <property type="entry name" value="14-3-3_domain"/>
</dbReference>
<dbReference type="Gene3D" id="1.20.190.20">
    <property type="entry name" value="14-3-3 domain"/>
    <property type="match status" value="1"/>
</dbReference>
<comment type="caution">
    <text evidence="3">The sequence shown here is derived from an EMBL/GenBank/DDBJ whole genome shotgun (WGS) entry which is preliminary data.</text>
</comment>
<feature type="domain" description="14-3-3" evidence="2">
    <location>
        <begin position="1"/>
        <end position="222"/>
    </location>
</feature>
<dbReference type="SUPFAM" id="SSF48445">
    <property type="entry name" value="14-3-3 protein"/>
    <property type="match status" value="1"/>
</dbReference>
<organism evidence="3 4">
    <name type="scientific">Blattamonas nauphoetae</name>
    <dbReference type="NCBI Taxonomy" id="2049346"/>
    <lineage>
        <taxon>Eukaryota</taxon>
        <taxon>Metamonada</taxon>
        <taxon>Preaxostyla</taxon>
        <taxon>Oxymonadida</taxon>
        <taxon>Blattamonas</taxon>
    </lineage>
</organism>
<dbReference type="EMBL" id="JARBJD010000159">
    <property type="protein sequence ID" value="KAK2949281.1"/>
    <property type="molecule type" value="Genomic_DNA"/>
</dbReference>
<evidence type="ECO:0000259" key="2">
    <source>
        <dbReference type="SMART" id="SM00101"/>
    </source>
</evidence>
<reference evidence="3 4" key="1">
    <citation type="journal article" date="2022" name="bioRxiv">
        <title>Genomics of Preaxostyla Flagellates Illuminates Evolutionary Transitions and the Path Towards Mitochondrial Loss.</title>
        <authorList>
            <person name="Novak L.V.F."/>
            <person name="Treitli S.C."/>
            <person name="Pyrih J."/>
            <person name="Halakuc P."/>
            <person name="Pipaliya S.V."/>
            <person name="Vacek V."/>
            <person name="Brzon O."/>
            <person name="Soukal P."/>
            <person name="Eme L."/>
            <person name="Dacks J.B."/>
            <person name="Karnkowska A."/>
            <person name="Elias M."/>
            <person name="Hampl V."/>
        </authorList>
    </citation>
    <scope>NUCLEOTIDE SEQUENCE [LARGE SCALE GENOMIC DNA]</scope>
    <source>
        <strain evidence="3">NAU3</strain>
        <tissue evidence="3">Gut</tissue>
    </source>
</reference>